<dbReference type="InterPro" id="IPR050800">
    <property type="entry name" value="ARTD/PARP"/>
</dbReference>
<dbReference type="PROSITE" id="PS50064">
    <property type="entry name" value="ZF_PARP_2"/>
    <property type="match status" value="2"/>
</dbReference>
<evidence type="ECO:0000256" key="4">
    <source>
        <dbReference type="ARBA" id="ARBA00012020"/>
    </source>
</evidence>
<sequence>MSDDEGIMELPYRAEYAKSGRSTCKGCKTSIAKDVLRLAAMIQSPVYDGKVPNWYHFVCFFGKQRPKTVGDIQHFGALRWEDQEKIRESIAAASGANDPAPKGKEKKSKKRAAQNGKSSHLKDFKVEYAKSSRAACKGCEDKLAKGEVRISKKDYETDNAKRFGGMDRWHHIECFAKLRDELEFFDCGDQLPGFEELKSEDQDALKAALPKVDKKGVDVKDEPDGPSSEKKIKLEKGVDKSDEKEVEAMKKQNKQMYKYRDALKALKTTELTKILEFNNQSDAVGTERKLDRVSDIMTFGALEPCPTCKDGQLVFRDGLGYQCNGDLTEWSKCTYVDKKPKRTKCKIPEDLLDKYSFMDKYKCKVHDRLLPKVEPSVAVKSEASGSGTKVERFAPLRGMSFYVIGKTKMSREELKTKITKMGGKLESKLNKDVAAVISTESQIEKMNDKMEEVKDLDIQVVPESFIDACQQGNALDKIKELSISPWGSDPKARVDSFLAKSMSSKSKSQFEKKSSSKVTLKVKDGSAVDPDSNLDHVAHVHKDKEGVWNAILNKTNVQTNKNSFYKLQLLKSDKTNECWVFRAWGRIGTTIGGHKLEPYSNINDAKKVFAGVYFDHTGNNWEERERFVKQPNLYYPVDIDYGDESISLHTESSIPSKLSKAVQDLVTMLFDVDTMKKVMMEFELDLEKMPLGKLSKNQIRKAYGVLSELQKKDGDIKPAVVIDATNKFYTLIPHDFGIDAPPLLNNKEIIETKLEMLESLMEMEVAYSLLKEAKGEGDDELHPIDAHYKKLNSDITVLEKESDEFQTILTYVKNTHAATHGNYTLDIVDVFKVKRSGEDRRFKPFEKLHNKKLLWHGSRLTNFAGILSQGLRIAPPEAPVTGYMFGKGVYFADMVSKSANYCMTSSVNPDGLLLLCQVALGEMYERTKADYIEKLPPGKHSCKGLGATCPDPAGSKVTPDGVEIPYGKPISALDRTQTSLLYNEYIVYDVAQVKAQYLVKTKFNYKH</sequence>
<comment type="catalytic activity">
    <reaction evidence="25">
        <text>L-aspartyl-[protein] + NAD(+) = 4-O-(ADP-D-ribosyl)-L-aspartyl-[protein] + nicotinamide</text>
        <dbReference type="Rhea" id="RHEA:54424"/>
        <dbReference type="Rhea" id="RHEA-COMP:9867"/>
        <dbReference type="Rhea" id="RHEA-COMP:13832"/>
        <dbReference type="ChEBI" id="CHEBI:17154"/>
        <dbReference type="ChEBI" id="CHEBI:29961"/>
        <dbReference type="ChEBI" id="CHEBI:57540"/>
        <dbReference type="ChEBI" id="CHEBI:138102"/>
    </reaction>
    <physiologicalReaction direction="left-to-right" evidence="25">
        <dbReference type="Rhea" id="RHEA:54425"/>
    </physiologicalReaction>
</comment>
<dbReference type="SUPFAM" id="SSF56399">
    <property type="entry name" value="ADP-ribosylation"/>
    <property type="match status" value="1"/>
</dbReference>
<dbReference type="SMART" id="SM01336">
    <property type="entry name" value="zf-PARP"/>
    <property type="match status" value="2"/>
</dbReference>
<evidence type="ECO:0000256" key="28">
    <source>
        <dbReference type="ARBA" id="ARBA00048241"/>
    </source>
</evidence>
<evidence type="ECO:0000256" key="2">
    <source>
        <dbReference type="ARBA" id="ARBA00004514"/>
    </source>
</evidence>
<evidence type="ECO:0000256" key="16">
    <source>
        <dbReference type="ARBA" id="ARBA00022771"/>
    </source>
</evidence>
<dbReference type="Gene3D" id="3.90.228.10">
    <property type="match status" value="1"/>
</dbReference>
<comment type="catalytic activity">
    <reaction evidence="27 32">
        <text>NAD(+) + (ADP-D-ribosyl)n-acceptor = nicotinamide + (ADP-D-ribosyl)n+1-acceptor + H(+).</text>
        <dbReference type="EC" id="2.4.2.30"/>
    </reaction>
</comment>
<keyword evidence="9" id="KW-0399">Innate immunity</keyword>
<gene>
    <name evidence="39" type="primary">PARP</name>
    <name evidence="39" type="ORF">CM83_51395</name>
    <name evidence="40" type="ORF">g.55017</name>
</gene>
<evidence type="ECO:0000256" key="9">
    <source>
        <dbReference type="ARBA" id="ARBA00022588"/>
    </source>
</evidence>
<dbReference type="InterPro" id="IPR012982">
    <property type="entry name" value="PARP1-like_PADR1_Zn_ribbon"/>
</dbReference>
<dbReference type="FunFam" id="3.90.228.10:FF:000002">
    <property type="entry name" value="Poly [ADP-ribose] polymerase"/>
    <property type="match status" value="1"/>
</dbReference>
<dbReference type="SUPFAM" id="SSF47587">
    <property type="entry name" value="Domain of poly(ADP-ribose) polymerase"/>
    <property type="match status" value="1"/>
</dbReference>
<dbReference type="Pfam" id="PF21728">
    <property type="entry name" value="PADR1_N"/>
    <property type="match status" value="1"/>
</dbReference>
<dbReference type="InterPro" id="IPR001510">
    <property type="entry name" value="Znf_PARP"/>
</dbReference>
<reference evidence="39" key="1">
    <citation type="journal article" date="2014" name="PLoS ONE">
        <title>Transcriptome-Based Identification of ABC Transporters in the Western Tarnished Plant Bug Lygus hesperus.</title>
        <authorList>
            <person name="Hull J.J."/>
            <person name="Chaney K."/>
            <person name="Geib S.M."/>
            <person name="Fabrick J.A."/>
            <person name="Brent C.S."/>
            <person name="Walsh D."/>
            <person name="Lavine L.C."/>
        </authorList>
    </citation>
    <scope>NUCLEOTIDE SEQUENCE</scope>
</reference>
<dbReference type="FunFam" id="1.20.142.10:FF:000001">
    <property type="entry name" value="Poly [ADP-ribose] polymerase"/>
    <property type="match status" value="1"/>
</dbReference>
<evidence type="ECO:0000256" key="20">
    <source>
        <dbReference type="ARBA" id="ARBA00023027"/>
    </source>
</evidence>
<keyword evidence="6" id="KW-0963">Cytoplasm</keyword>
<keyword evidence="22" id="KW-0804">Transcription</keyword>
<dbReference type="GO" id="GO:0005694">
    <property type="term" value="C:chromosome"/>
    <property type="evidence" value="ECO:0007669"/>
    <property type="project" value="UniProtKB-SubCell"/>
</dbReference>
<feature type="domain" description="PARP catalytic" evidence="36">
    <location>
        <begin position="782"/>
        <end position="1007"/>
    </location>
</feature>
<keyword evidence="14" id="KW-0677">Repeat</keyword>
<comment type="similarity">
    <text evidence="26">Belongs to the ARTD/PARP family.</text>
</comment>
<evidence type="ECO:0000313" key="39">
    <source>
        <dbReference type="EMBL" id="JAG37772.1"/>
    </source>
</evidence>
<dbReference type="GO" id="GO:0008270">
    <property type="term" value="F:zinc ion binding"/>
    <property type="evidence" value="ECO:0007669"/>
    <property type="project" value="UniProtKB-KW"/>
</dbReference>
<keyword evidence="21 32" id="KW-0238">DNA-binding</keyword>
<comment type="catalytic activity">
    <reaction evidence="30">
        <text>L-seryl-[protein] + NAD(+) = O-(ADP-D-ribosyl)-L-seryl-[protein] + nicotinamide + H(+)</text>
        <dbReference type="Rhea" id="RHEA:58232"/>
        <dbReference type="Rhea" id="RHEA-COMP:9863"/>
        <dbReference type="Rhea" id="RHEA-COMP:15091"/>
        <dbReference type="ChEBI" id="CHEBI:15378"/>
        <dbReference type="ChEBI" id="CHEBI:17154"/>
        <dbReference type="ChEBI" id="CHEBI:29999"/>
        <dbReference type="ChEBI" id="CHEBI:57540"/>
        <dbReference type="ChEBI" id="CHEBI:142556"/>
    </reaction>
    <physiologicalReaction direction="left-to-right" evidence="30">
        <dbReference type="Rhea" id="RHEA:58233"/>
    </physiologicalReaction>
</comment>
<comment type="catalytic activity">
    <reaction evidence="29">
        <text>L-tyrosyl-[protein] + NAD(+) = O-(ADP-D-ribosyl)-L-tyrosyl-[protein] + nicotinamide + H(+)</text>
        <dbReference type="Rhea" id="RHEA:58236"/>
        <dbReference type="Rhea" id="RHEA-COMP:10136"/>
        <dbReference type="Rhea" id="RHEA-COMP:15092"/>
        <dbReference type="ChEBI" id="CHEBI:15378"/>
        <dbReference type="ChEBI" id="CHEBI:17154"/>
        <dbReference type="ChEBI" id="CHEBI:46858"/>
        <dbReference type="ChEBI" id="CHEBI:57540"/>
        <dbReference type="ChEBI" id="CHEBI:142557"/>
    </reaction>
    <physiologicalReaction direction="left-to-right" evidence="29">
        <dbReference type="Rhea" id="RHEA:58237"/>
    </physiologicalReaction>
</comment>
<evidence type="ECO:0000313" key="40">
    <source>
        <dbReference type="EMBL" id="JAQ18057.1"/>
    </source>
</evidence>
<feature type="domain" description="PARP-type" evidence="34">
    <location>
        <begin position="124"/>
        <end position="213"/>
    </location>
</feature>
<dbReference type="GO" id="GO:0003677">
    <property type="term" value="F:DNA binding"/>
    <property type="evidence" value="ECO:0007669"/>
    <property type="project" value="UniProtKB-UniRule"/>
</dbReference>
<dbReference type="Gene3D" id="3.40.50.10190">
    <property type="entry name" value="BRCT domain"/>
    <property type="match status" value="1"/>
</dbReference>
<dbReference type="SMART" id="SM00292">
    <property type="entry name" value="BRCT"/>
    <property type="match status" value="1"/>
</dbReference>
<comment type="catalytic activity">
    <reaction evidence="24">
        <text>L-glutamyl-[protein] + NAD(+) = 5-O-(ADP-D-ribosyl)-L-glutamyl-[protein] + nicotinamide</text>
        <dbReference type="Rhea" id="RHEA:58224"/>
        <dbReference type="Rhea" id="RHEA-COMP:10208"/>
        <dbReference type="Rhea" id="RHEA-COMP:15089"/>
        <dbReference type="ChEBI" id="CHEBI:17154"/>
        <dbReference type="ChEBI" id="CHEBI:29973"/>
        <dbReference type="ChEBI" id="CHEBI:57540"/>
        <dbReference type="ChEBI" id="CHEBI:142540"/>
    </reaction>
    <physiologicalReaction direction="left-to-right" evidence="24">
        <dbReference type="Rhea" id="RHEA:58225"/>
    </physiologicalReaction>
</comment>
<dbReference type="GO" id="GO:0070212">
    <property type="term" value="P:protein poly-ADP-ribosylation"/>
    <property type="evidence" value="ECO:0007669"/>
    <property type="project" value="TreeGrafter"/>
</dbReference>
<evidence type="ECO:0000259" key="34">
    <source>
        <dbReference type="PROSITE" id="PS50064"/>
    </source>
</evidence>
<dbReference type="Pfam" id="PF08063">
    <property type="entry name" value="Zn_ribbon_PADR1"/>
    <property type="match status" value="1"/>
</dbReference>
<dbReference type="InterPro" id="IPR036957">
    <property type="entry name" value="Znf_PARP_sf"/>
</dbReference>
<dbReference type="PROSITE" id="PS51060">
    <property type="entry name" value="PARP_ALPHA_HD"/>
    <property type="match status" value="1"/>
</dbReference>
<evidence type="ECO:0000256" key="27">
    <source>
        <dbReference type="ARBA" id="ARBA00033987"/>
    </source>
</evidence>
<evidence type="ECO:0000256" key="21">
    <source>
        <dbReference type="ARBA" id="ARBA00023125"/>
    </source>
</evidence>
<dbReference type="SUPFAM" id="SSF57716">
    <property type="entry name" value="Glucocorticoid receptor-like (DNA-binding domain)"/>
    <property type="match status" value="2"/>
</dbReference>
<dbReference type="GO" id="GO:1990404">
    <property type="term" value="F:NAD+-protein mono-ADP-ribosyltransferase activity"/>
    <property type="evidence" value="ECO:0007669"/>
    <property type="project" value="TreeGrafter"/>
</dbReference>
<dbReference type="SMART" id="SM01335">
    <property type="entry name" value="PADR1"/>
    <property type="match status" value="1"/>
</dbReference>
<dbReference type="PROSITE" id="PS00347">
    <property type="entry name" value="ZF_PARP_1"/>
    <property type="match status" value="1"/>
</dbReference>
<dbReference type="Gene3D" id="1.20.142.10">
    <property type="entry name" value="Poly(ADP-ribose) polymerase, regulatory domain"/>
    <property type="match status" value="1"/>
</dbReference>
<keyword evidence="7" id="KW-1017">Isopeptide bond</keyword>
<dbReference type="PANTHER" id="PTHR10459">
    <property type="entry name" value="DNA LIGASE"/>
    <property type="match status" value="1"/>
</dbReference>
<dbReference type="GO" id="GO:0016779">
    <property type="term" value="F:nucleotidyltransferase activity"/>
    <property type="evidence" value="ECO:0007669"/>
    <property type="project" value="UniProtKB-KW"/>
</dbReference>
<evidence type="ECO:0000256" key="23">
    <source>
        <dbReference type="ARBA" id="ARBA00023242"/>
    </source>
</evidence>
<evidence type="ECO:0000256" key="11">
    <source>
        <dbReference type="ARBA" id="ARBA00022679"/>
    </source>
</evidence>
<dbReference type="PANTHER" id="PTHR10459:SF112">
    <property type="entry name" value="POLY [ADP-RIBOSE] POLYMERASE 1"/>
    <property type="match status" value="1"/>
</dbReference>
<feature type="domain" description="PARP-type" evidence="34">
    <location>
        <begin position="12"/>
        <end position="94"/>
    </location>
</feature>
<dbReference type="InterPro" id="IPR036420">
    <property type="entry name" value="BRCT_dom_sf"/>
</dbReference>
<evidence type="ECO:0000256" key="24">
    <source>
        <dbReference type="ARBA" id="ARBA00024159"/>
    </source>
</evidence>
<dbReference type="SUPFAM" id="SSF142921">
    <property type="entry name" value="WGR domain-like"/>
    <property type="match status" value="1"/>
</dbReference>
<dbReference type="PROSITE" id="PS51977">
    <property type="entry name" value="WGR"/>
    <property type="match status" value="1"/>
</dbReference>
<proteinExistence type="inferred from homology"/>
<keyword evidence="10 32" id="KW-0328">Glycosyltransferase</keyword>
<evidence type="ECO:0000256" key="26">
    <source>
        <dbReference type="ARBA" id="ARBA00024347"/>
    </source>
</evidence>
<evidence type="ECO:0000256" key="8">
    <source>
        <dbReference type="ARBA" id="ARBA00022533"/>
    </source>
</evidence>
<evidence type="ECO:0000256" key="12">
    <source>
        <dbReference type="ARBA" id="ARBA00022695"/>
    </source>
</evidence>
<evidence type="ECO:0000256" key="13">
    <source>
        <dbReference type="ARBA" id="ARBA00022723"/>
    </source>
</evidence>
<keyword evidence="18" id="KW-0391">Immunity</keyword>
<dbReference type="SUPFAM" id="SSF52113">
    <property type="entry name" value="BRCT domain"/>
    <property type="match status" value="1"/>
</dbReference>
<dbReference type="InterPro" id="IPR008893">
    <property type="entry name" value="WGR_domain"/>
</dbReference>
<dbReference type="FunFam" id="3.40.50.10190:FF:000051">
    <property type="entry name" value="Poly [ADP-ribose] polymerase"/>
    <property type="match status" value="1"/>
</dbReference>
<evidence type="ECO:0000256" key="30">
    <source>
        <dbReference type="ARBA" id="ARBA00048575"/>
    </source>
</evidence>
<feature type="domain" description="WGR" evidence="38">
    <location>
        <begin position="537"/>
        <end position="634"/>
    </location>
</feature>
<dbReference type="InterPro" id="IPR001357">
    <property type="entry name" value="BRCT_dom"/>
</dbReference>
<dbReference type="InterPro" id="IPR049296">
    <property type="entry name" value="PARP1-like_PADR1_N"/>
</dbReference>
<dbReference type="Pfam" id="PF00645">
    <property type="entry name" value="zf-PARP"/>
    <property type="match status" value="2"/>
</dbReference>
<dbReference type="GO" id="GO:0003950">
    <property type="term" value="F:NAD+ poly-ADP-ribosyltransferase activity"/>
    <property type="evidence" value="ECO:0007669"/>
    <property type="project" value="UniProtKB-UniRule"/>
</dbReference>
<dbReference type="EMBL" id="GBHO01005832">
    <property type="protein sequence ID" value="JAG37772.1"/>
    <property type="molecule type" value="Transcribed_RNA"/>
</dbReference>
<dbReference type="GO" id="GO:0005829">
    <property type="term" value="C:cytosol"/>
    <property type="evidence" value="ECO:0007669"/>
    <property type="project" value="UniProtKB-SubCell"/>
</dbReference>
<evidence type="ECO:0000259" key="35">
    <source>
        <dbReference type="PROSITE" id="PS50172"/>
    </source>
</evidence>
<dbReference type="EC" id="2.4.2.30" evidence="4 32"/>
<keyword evidence="23 32" id="KW-0539">Nucleus</keyword>
<dbReference type="GO" id="GO:0045087">
    <property type="term" value="P:innate immune response"/>
    <property type="evidence" value="ECO:0007669"/>
    <property type="project" value="UniProtKB-KW"/>
</dbReference>
<name>A0A0A9YXP0_LYGHE</name>
<dbReference type="PIRSF" id="PIRSF000489">
    <property type="entry name" value="NAD_ADPRT"/>
    <property type="match status" value="1"/>
</dbReference>
<dbReference type="InterPro" id="IPR004102">
    <property type="entry name" value="Poly(ADP-ribose)pol_reg_dom"/>
</dbReference>
<evidence type="ECO:0000256" key="31">
    <source>
        <dbReference type="ARBA" id="ARBA00071874"/>
    </source>
</evidence>
<reference evidence="39" key="2">
    <citation type="submission" date="2014-07" db="EMBL/GenBank/DDBJ databases">
        <authorList>
            <person name="Hull J."/>
        </authorList>
    </citation>
    <scope>NUCLEOTIDE SEQUENCE</scope>
</reference>
<reference evidence="40" key="3">
    <citation type="journal article" date="2016" name="Gigascience">
        <title>De novo construction of an expanded transcriptome assembly for the western tarnished plant bug, Lygus hesperus.</title>
        <authorList>
            <person name="Tassone E.E."/>
            <person name="Geib S.M."/>
            <person name="Hall B."/>
            <person name="Fabrick J.A."/>
            <person name="Brent C.S."/>
            <person name="Hull J.J."/>
        </authorList>
    </citation>
    <scope>NUCLEOTIDE SEQUENCE</scope>
</reference>
<evidence type="ECO:0000256" key="1">
    <source>
        <dbReference type="ARBA" id="ARBA00004286"/>
    </source>
</evidence>
<keyword evidence="17 32" id="KW-0862">Zinc</keyword>
<dbReference type="InterPro" id="IPR012317">
    <property type="entry name" value="Poly(ADP-ribose)pol_cat_dom"/>
</dbReference>
<dbReference type="Gene3D" id="1.10.20.130">
    <property type="match status" value="1"/>
</dbReference>
<dbReference type="PROSITE" id="PS50172">
    <property type="entry name" value="BRCT"/>
    <property type="match status" value="1"/>
</dbReference>
<evidence type="ECO:0000256" key="22">
    <source>
        <dbReference type="ARBA" id="ARBA00023163"/>
    </source>
</evidence>
<dbReference type="Gene3D" id="2.20.25.630">
    <property type="match status" value="1"/>
</dbReference>
<dbReference type="GO" id="GO:0051287">
    <property type="term" value="F:NAD binding"/>
    <property type="evidence" value="ECO:0007669"/>
    <property type="project" value="UniProtKB-UniRule"/>
</dbReference>
<keyword evidence="12" id="KW-0548">Nucleotidyltransferase</keyword>
<dbReference type="PROSITE" id="PS51059">
    <property type="entry name" value="PARP_CATALYTIC"/>
    <property type="match status" value="1"/>
</dbReference>
<evidence type="ECO:0000256" key="32">
    <source>
        <dbReference type="PIRNR" id="PIRNR000489"/>
    </source>
</evidence>
<dbReference type="EMBL" id="GDHC01000572">
    <property type="protein sequence ID" value="JAQ18057.1"/>
    <property type="molecule type" value="Transcribed_RNA"/>
</dbReference>
<keyword evidence="15" id="KW-0013">ADP-ribosylation</keyword>
<comment type="catalytic activity">
    <reaction evidence="28">
        <text>L-histidyl-[protein] + NAD(+) = N(tele)-(ADP-D-ribosyl)-L-histidyl-[protein] + nicotinamide + H(+)</text>
        <dbReference type="Rhea" id="RHEA:72071"/>
        <dbReference type="Rhea" id="RHEA-COMP:9745"/>
        <dbReference type="Rhea" id="RHEA-COMP:18085"/>
        <dbReference type="ChEBI" id="CHEBI:15378"/>
        <dbReference type="ChEBI" id="CHEBI:17154"/>
        <dbReference type="ChEBI" id="CHEBI:29979"/>
        <dbReference type="ChEBI" id="CHEBI:57540"/>
        <dbReference type="ChEBI" id="CHEBI:191398"/>
    </reaction>
    <physiologicalReaction direction="left-to-right" evidence="28">
        <dbReference type="Rhea" id="RHEA:72072"/>
    </physiologicalReaction>
</comment>
<evidence type="ECO:0000259" key="38">
    <source>
        <dbReference type="PROSITE" id="PS51977"/>
    </source>
</evidence>
<dbReference type="InterPro" id="IPR038650">
    <property type="entry name" value="PADR1_C_dom_sf"/>
</dbReference>
<dbReference type="Pfam" id="PF00644">
    <property type="entry name" value="PARP"/>
    <property type="match status" value="1"/>
</dbReference>
<evidence type="ECO:0000256" key="33">
    <source>
        <dbReference type="SAM" id="MobiDB-lite"/>
    </source>
</evidence>
<evidence type="ECO:0000256" key="17">
    <source>
        <dbReference type="ARBA" id="ARBA00022833"/>
    </source>
</evidence>
<feature type="domain" description="BRCT" evidence="35">
    <location>
        <begin position="391"/>
        <end position="483"/>
    </location>
</feature>
<dbReference type="CDD" id="cd01437">
    <property type="entry name" value="parp_like"/>
    <property type="match status" value="1"/>
</dbReference>
<evidence type="ECO:0000256" key="5">
    <source>
        <dbReference type="ARBA" id="ARBA00022454"/>
    </source>
</evidence>
<keyword evidence="13 32" id="KW-0479">Metal-binding</keyword>
<dbReference type="PROSITE" id="PS52007">
    <property type="entry name" value="PADR1"/>
    <property type="match status" value="1"/>
</dbReference>
<evidence type="ECO:0000256" key="19">
    <source>
        <dbReference type="ARBA" id="ARBA00023015"/>
    </source>
</evidence>
<dbReference type="Pfam" id="PF00533">
    <property type="entry name" value="BRCT"/>
    <property type="match status" value="1"/>
</dbReference>
<organism evidence="39">
    <name type="scientific">Lygus hesperus</name>
    <name type="common">Western plant bug</name>
    <dbReference type="NCBI Taxonomy" id="30085"/>
    <lineage>
        <taxon>Eukaryota</taxon>
        <taxon>Metazoa</taxon>
        <taxon>Ecdysozoa</taxon>
        <taxon>Arthropoda</taxon>
        <taxon>Hexapoda</taxon>
        <taxon>Insecta</taxon>
        <taxon>Pterygota</taxon>
        <taxon>Neoptera</taxon>
        <taxon>Paraneoptera</taxon>
        <taxon>Hemiptera</taxon>
        <taxon>Heteroptera</taxon>
        <taxon>Panheteroptera</taxon>
        <taxon>Cimicomorpha</taxon>
        <taxon>Miridae</taxon>
        <taxon>Mirini</taxon>
        <taxon>Lygus</taxon>
    </lineage>
</organism>
<dbReference type="InterPro" id="IPR008288">
    <property type="entry name" value="PARP"/>
</dbReference>
<feature type="domain" description="PARP alpha-helical" evidence="37">
    <location>
        <begin position="655"/>
        <end position="771"/>
    </location>
</feature>
<keyword evidence="8" id="KW-0021">Allosteric enzyme</keyword>
<keyword evidence="16" id="KW-0863">Zinc-finger</keyword>
<evidence type="ECO:0000256" key="29">
    <source>
        <dbReference type="ARBA" id="ARBA00048339"/>
    </source>
</evidence>
<dbReference type="CDD" id="cd17747">
    <property type="entry name" value="BRCT_PARP1"/>
    <property type="match status" value="1"/>
</dbReference>
<protein>
    <recommendedName>
        <fullName evidence="31 32">Poly [ADP-ribose] polymerase</fullName>
        <ecNumber evidence="4 32">2.4.2.30</ecNumber>
    </recommendedName>
</protein>
<dbReference type="Pfam" id="PF02877">
    <property type="entry name" value="PARP_reg"/>
    <property type="match status" value="1"/>
</dbReference>
<evidence type="ECO:0000256" key="10">
    <source>
        <dbReference type="ARBA" id="ARBA00022676"/>
    </source>
</evidence>
<dbReference type="SMART" id="SM00773">
    <property type="entry name" value="WGR"/>
    <property type="match status" value="1"/>
</dbReference>
<evidence type="ECO:0000256" key="18">
    <source>
        <dbReference type="ARBA" id="ARBA00022859"/>
    </source>
</evidence>
<comment type="subcellular location">
    <subcellularLocation>
        <location evidence="1">Chromosome</location>
    </subcellularLocation>
    <subcellularLocation>
        <location evidence="2">Cytoplasm</location>
        <location evidence="2">Cytosol</location>
    </subcellularLocation>
    <subcellularLocation>
        <location evidence="3">Nucleus</location>
        <location evidence="3">Nucleolus</location>
    </subcellularLocation>
</comment>
<dbReference type="AlphaFoldDB" id="A0A0A9YXP0"/>
<dbReference type="InterPro" id="IPR036616">
    <property type="entry name" value="Poly(ADP-ribose)pol_reg_dom_sf"/>
</dbReference>
<evidence type="ECO:0000256" key="7">
    <source>
        <dbReference type="ARBA" id="ARBA00022499"/>
    </source>
</evidence>
<dbReference type="Pfam" id="PF05406">
    <property type="entry name" value="WGR"/>
    <property type="match status" value="1"/>
</dbReference>
<evidence type="ECO:0000259" key="36">
    <source>
        <dbReference type="PROSITE" id="PS51059"/>
    </source>
</evidence>
<evidence type="ECO:0000256" key="6">
    <source>
        <dbReference type="ARBA" id="ARBA00022490"/>
    </source>
</evidence>
<dbReference type="InterPro" id="IPR036930">
    <property type="entry name" value="WGR_dom_sf"/>
</dbReference>
<keyword evidence="19" id="KW-0805">Transcription regulation</keyword>
<keyword evidence="11 32" id="KW-0808">Transferase</keyword>
<evidence type="ECO:0000259" key="37">
    <source>
        <dbReference type="PROSITE" id="PS51060"/>
    </source>
</evidence>
<evidence type="ECO:0000256" key="14">
    <source>
        <dbReference type="ARBA" id="ARBA00022737"/>
    </source>
</evidence>
<dbReference type="CDD" id="cd08001">
    <property type="entry name" value="WGR_PARP1_like"/>
    <property type="match status" value="1"/>
</dbReference>
<evidence type="ECO:0000256" key="25">
    <source>
        <dbReference type="ARBA" id="ARBA00024164"/>
    </source>
</evidence>
<dbReference type="GO" id="GO:0005730">
    <property type="term" value="C:nucleolus"/>
    <property type="evidence" value="ECO:0007669"/>
    <property type="project" value="UniProtKB-SubCell"/>
</dbReference>
<evidence type="ECO:0000256" key="3">
    <source>
        <dbReference type="ARBA" id="ARBA00004604"/>
    </source>
</evidence>
<accession>A0A0A9YXP0</accession>
<keyword evidence="20 32" id="KW-0520">NAD</keyword>
<keyword evidence="5" id="KW-0158">Chromosome</keyword>
<dbReference type="GO" id="GO:0006302">
    <property type="term" value="P:double-strand break repair"/>
    <property type="evidence" value="ECO:0007669"/>
    <property type="project" value="TreeGrafter"/>
</dbReference>
<feature type="region of interest" description="Disordered" evidence="33">
    <location>
        <begin position="90"/>
        <end position="118"/>
    </location>
</feature>
<dbReference type="Gene3D" id="3.30.1740.10">
    <property type="entry name" value="Zinc finger, PARP-type"/>
    <property type="match status" value="2"/>
</dbReference>
<evidence type="ECO:0000256" key="15">
    <source>
        <dbReference type="ARBA" id="ARBA00022765"/>
    </source>
</evidence>